<sequence length="76" mass="8682">MEHGTHGDVMMNFVLISVFQKSPVQDLRCPHGLTEEDFLDLLRATFPQLVAQEPLGFFTTDRTKRLQPLRAKTLTP</sequence>
<dbReference type="Proteomes" id="UP000805704">
    <property type="component" value="Chromosome 21"/>
</dbReference>
<feature type="non-terminal residue" evidence="1">
    <location>
        <position position="76"/>
    </location>
</feature>
<dbReference type="EMBL" id="CM024809">
    <property type="protein sequence ID" value="KAG8005877.1"/>
    <property type="molecule type" value="Genomic_DNA"/>
</dbReference>
<protein>
    <submittedName>
        <fullName evidence="1">Uncharacterized protein</fullName>
    </submittedName>
</protein>
<accession>A0ACB7EVF9</accession>
<gene>
    <name evidence="1" type="ORF">GBF38_004889</name>
</gene>
<proteinExistence type="predicted"/>
<comment type="caution">
    <text evidence="1">The sequence shown here is derived from an EMBL/GenBank/DDBJ whole genome shotgun (WGS) entry which is preliminary data.</text>
</comment>
<organism evidence="1 2">
    <name type="scientific">Nibea albiflora</name>
    <name type="common">Yellow drum</name>
    <name type="synonym">Corvina albiflora</name>
    <dbReference type="NCBI Taxonomy" id="240163"/>
    <lineage>
        <taxon>Eukaryota</taxon>
        <taxon>Metazoa</taxon>
        <taxon>Chordata</taxon>
        <taxon>Craniata</taxon>
        <taxon>Vertebrata</taxon>
        <taxon>Euteleostomi</taxon>
        <taxon>Actinopterygii</taxon>
        <taxon>Neopterygii</taxon>
        <taxon>Teleostei</taxon>
        <taxon>Neoteleostei</taxon>
        <taxon>Acanthomorphata</taxon>
        <taxon>Eupercaria</taxon>
        <taxon>Sciaenidae</taxon>
        <taxon>Nibea</taxon>
    </lineage>
</organism>
<reference evidence="1" key="1">
    <citation type="submission" date="2020-04" db="EMBL/GenBank/DDBJ databases">
        <title>A chromosome-scale assembly and high-density genetic map of the yellow drum (Nibea albiflora) genome.</title>
        <authorList>
            <person name="Xu D."/>
            <person name="Zhang W."/>
            <person name="Chen R."/>
            <person name="Tan P."/>
            <person name="Wang L."/>
            <person name="Song H."/>
            <person name="Tian L."/>
            <person name="Zhu Q."/>
            <person name="Wang B."/>
        </authorList>
    </citation>
    <scope>NUCLEOTIDE SEQUENCE</scope>
    <source>
        <strain evidence="1">ZJHYS-2018</strain>
    </source>
</reference>
<keyword evidence="2" id="KW-1185">Reference proteome</keyword>
<evidence type="ECO:0000313" key="2">
    <source>
        <dbReference type="Proteomes" id="UP000805704"/>
    </source>
</evidence>
<evidence type="ECO:0000313" key="1">
    <source>
        <dbReference type="EMBL" id="KAG8005877.1"/>
    </source>
</evidence>
<name>A0ACB7EVF9_NIBAL</name>